<dbReference type="CDD" id="cd00754">
    <property type="entry name" value="Ubl_MoaD"/>
    <property type="match status" value="1"/>
</dbReference>
<proteinExistence type="inferred from homology"/>
<dbReference type="RefSeq" id="WP_285764343.1">
    <property type="nucleotide sequence ID" value="NZ_BSYJ01000004.1"/>
</dbReference>
<keyword evidence="5" id="KW-1185">Reference proteome</keyword>
<comment type="similarity">
    <text evidence="2">Belongs to the MoaD family.</text>
</comment>
<evidence type="ECO:0000256" key="2">
    <source>
        <dbReference type="ARBA" id="ARBA00024200"/>
    </source>
</evidence>
<sequence length="81" mass="8749">MVKVLFFARLRQQLGTGEVRLENFSGSIAALRDALCDQNPAWRAHLCDDNIRTALNQELVATDCAVAGGDEVAFFPPVTGG</sequence>
<dbReference type="PANTHER" id="PTHR33359:SF1">
    <property type="entry name" value="MOLYBDOPTERIN SYNTHASE SULFUR CARRIER SUBUNIT"/>
    <property type="match status" value="1"/>
</dbReference>
<name>A0ABQ6M053_9GAMM</name>
<organism evidence="4 5">
    <name type="scientific">Biformimicrobium ophioploci</name>
    <dbReference type="NCBI Taxonomy" id="3036711"/>
    <lineage>
        <taxon>Bacteria</taxon>
        <taxon>Pseudomonadati</taxon>
        <taxon>Pseudomonadota</taxon>
        <taxon>Gammaproteobacteria</taxon>
        <taxon>Cellvibrionales</taxon>
        <taxon>Microbulbiferaceae</taxon>
        <taxon>Biformimicrobium</taxon>
    </lineage>
</organism>
<dbReference type="Gene3D" id="3.10.20.30">
    <property type="match status" value="1"/>
</dbReference>
<protein>
    <recommendedName>
        <fullName evidence="3">Molybdopterin synthase sulfur carrier subunit</fullName>
    </recommendedName>
</protein>
<dbReference type="InterPro" id="IPR044672">
    <property type="entry name" value="MOCS2A"/>
</dbReference>
<dbReference type="EMBL" id="BSYJ01000004">
    <property type="protein sequence ID" value="GMG87720.1"/>
    <property type="molecule type" value="Genomic_DNA"/>
</dbReference>
<keyword evidence="1" id="KW-0547">Nucleotide-binding</keyword>
<gene>
    <name evidence="4" type="primary">moaD</name>
    <name evidence="4" type="ORF">MNKW57_20410</name>
</gene>
<evidence type="ECO:0000256" key="3">
    <source>
        <dbReference type="ARBA" id="ARBA00024247"/>
    </source>
</evidence>
<dbReference type="InterPro" id="IPR012675">
    <property type="entry name" value="Beta-grasp_dom_sf"/>
</dbReference>
<accession>A0ABQ6M053</accession>
<evidence type="ECO:0000313" key="4">
    <source>
        <dbReference type="EMBL" id="GMG87720.1"/>
    </source>
</evidence>
<dbReference type="InterPro" id="IPR016155">
    <property type="entry name" value="Mopterin_synth/thiamin_S_b"/>
</dbReference>
<dbReference type="Pfam" id="PF02597">
    <property type="entry name" value="ThiS"/>
    <property type="match status" value="1"/>
</dbReference>
<dbReference type="InterPro" id="IPR003749">
    <property type="entry name" value="ThiS/MoaD-like"/>
</dbReference>
<comment type="caution">
    <text evidence="4">The sequence shown here is derived from an EMBL/GenBank/DDBJ whole genome shotgun (WGS) entry which is preliminary data.</text>
</comment>
<evidence type="ECO:0000313" key="5">
    <source>
        <dbReference type="Proteomes" id="UP001224392"/>
    </source>
</evidence>
<evidence type="ECO:0000256" key="1">
    <source>
        <dbReference type="ARBA" id="ARBA00022741"/>
    </source>
</evidence>
<reference evidence="4 5" key="1">
    <citation type="submission" date="2023-04" db="EMBL/GenBank/DDBJ databases">
        <title>Marinobulbifer ophiurae gen. nov., sp. Nov., isolate from tissue of brittle star Ophioplocus japonicus.</title>
        <authorList>
            <person name="Kawano K."/>
            <person name="Sawayama S."/>
            <person name="Nakagawa S."/>
        </authorList>
    </citation>
    <scope>NUCLEOTIDE SEQUENCE [LARGE SCALE GENOMIC DNA]</scope>
    <source>
        <strain evidence="4 5">NKW57</strain>
    </source>
</reference>
<dbReference type="PANTHER" id="PTHR33359">
    <property type="entry name" value="MOLYBDOPTERIN SYNTHASE SULFUR CARRIER SUBUNIT"/>
    <property type="match status" value="1"/>
</dbReference>
<dbReference type="Proteomes" id="UP001224392">
    <property type="component" value="Unassembled WGS sequence"/>
</dbReference>
<dbReference type="SUPFAM" id="SSF54285">
    <property type="entry name" value="MoaD/ThiS"/>
    <property type="match status" value="1"/>
</dbReference>